<dbReference type="PANTHER" id="PTHR47829:SF1">
    <property type="entry name" value="HAD FAMILY PHOSPHATASE"/>
    <property type="match status" value="1"/>
</dbReference>
<proteinExistence type="predicted"/>
<reference evidence="2 3" key="1">
    <citation type="submission" date="2019-06" db="EMBL/GenBank/DDBJ databases">
        <title>Thermomonas aquatica sp. nov., isolated from an industrial wastewater treatment plant.</title>
        <authorList>
            <person name="Jeon J.H."/>
            <person name="Park D.-S."/>
        </authorList>
    </citation>
    <scope>NUCLEOTIDE SEQUENCE [LARGE SCALE GENOMIC DNA]</scope>
    <source>
        <strain evidence="2 3">SY21</strain>
    </source>
</reference>
<dbReference type="CDD" id="cd05154">
    <property type="entry name" value="ACAD10_11_N-like"/>
    <property type="match status" value="1"/>
</dbReference>
<dbReference type="Pfam" id="PF01636">
    <property type="entry name" value="APH"/>
    <property type="match status" value="1"/>
</dbReference>
<dbReference type="PANTHER" id="PTHR47829">
    <property type="entry name" value="HYDROLASE, PUTATIVE (AFU_ORTHOLOGUE AFUA_1G12880)-RELATED"/>
    <property type="match status" value="1"/>
</dbReference>
<sequence>MSADAADEARAVRSGEELDIAAVDAWLKQALPALQGTPQVTQYAGGASNWTYRLQYANDDLILRRPPAGTKAKSAHDMGREFRIQQALKPVFPLVPEMRAYCADASVIGAEFYAMQRLAGIVPRKNLPRGIALPPERVRLLCTNVLDTLVALHRVDHHAAGLAGIGKGTGYAQRQIEGWSKRYRDARTWNVPRGDRIMRWLAANLPAQERICVTHNDFRFDNVVLDPVDPTRVVGVLDWELATLGDPLMDLGNTLAYWVEAGDDFMAQGMRRQPTHLPGMLSRREVVDYYCGKMDFDARDFTFHEVYGLFRLSAIAQQIYYRYHHGQTRNPAFKRFWLFVNYLHWRCRRAIARQGSVR</sequence>
<organism evidence="2 3">
    <name type="scientific">Thermomonas aquatica</name>
    <dbReference type="NCBI Taxonomy" id="2202149"/>
    <lineage>
        <taxon>Bacteria</taxon>
        <taxon>Pseudomonadati</taxon>
        <taxon>Pseudomonadota</taxon>
        <taxon>Gammaproteobacteria</taxon>
        <taxon>Lysobacterales</taxon>
        <taxon>Lysobacteraceae</taxon>
        <taxon>Thermomonas</taxon>
    </lineage>
</organism>
<dbReference type="InterPro" id="IPR011009">
    <property type="entry name" value="Kinase-like_dom_sf"/>
</dbReference>
<dbReference type="Gene3D" id="3.30.200.20">
    <property type="entry name" value="Phosphorylase Kinase, domain 1"/>
    <property type="match status" value="1"/>
</dbReference>
<gene>
    <name evidence="2" type="ORF">FHQ07_13750</name>
</gene>
<dbReference type="RefSeq" id="WP_139717605.1">
    <property type="nucleotide sequence ID" value="NZ_CP040871.1"/>
</dbReference>
<dbReference type="Proteomes" id="UP000308149">
    <property type="component" value="Chromosome"/>
</dbReference>
<dbReference type="GO" id="GO:0016740">
    <property type="term" value="F:transferase activity"/>
    <property type="evidence" value="ECO:0007669"/>
    <property type="project" value="UniProtKB-KW"/>
</dbReference>
<dbReference type="SUPFAM" id="SSF56112">
    <property type="entry name" value="Protein kinase-like (PK-like)"/>
    <property type="match status" value="1"/>
</dbReference>
<dbReference type="InterPro" id="IPR041726">
    <property type="entry name" value="ACAD10_11_N"/>
</dbReference>
<dbReference type="InterPro" id="IPR052898">
    <property type="entry name" value="ACAD10-like"/>
</dbReference>
<evidence type="ECO:0000259" key="1">
    <source>
        <dbReference type="Pfam" id="PF01636"/>
    </source>
</evidence>
<dbReference type="OrthoDB" id="3806873at2"/>
<dbReference type="Gene3D" id="3.90.1200.10">
    <property type="match status" value="1"/>
</dbReference>
<protein>
    <submittedName>
        <fullName evidence="2">Phosphotransferase family protein</fullName>
    </submittedName>
</protein>
<evidence type="ECO:0000313" key="3">
    <source>
        <dbReference type="Proteomes" id="UP000308149"/>
    </source>
</evidence>
<name>A0A5B7ZWS5_9GAMM</name>
<dbReference type="InterPro" id="IPR002575">
    <property type="entry name" value="Aminoglycoside_PTrfase"/>
</dbReference>
<dbReference type="EMBL" id="CP040871">
    <property type="protein sequence ID" value="QDA58292.1"/>
    <property type="molecule type" value="Genomic_DNA"/>
</dbReference>
<feature type="domain" description="Aminoglycoside phosphotransferase" evidence="1">
    <location>
        <begin position="40"/>
        <end position="279"/>
    </location>
</feature>
<evidence type="ECO:0000313" key="2">
    <source>
        <dbReference type="EMBL" id="QDA58292.1"/>
    </source>
</evidence>
<keyword evidence="2" id="KW-0808">Transferase</keyword>
<keyword evidence="3" id="KW-1185">Reference proteome</keyword>
<accession>A0A5B7ZWS5</accession>
<dbReference type="KEGG" id="thes:FHQ07_13750"/>
<dbReference type="AlphaFoldDB" id="A0A5B7ZWS5"/>